<name>A0A812V285_9DINO</name>
<accession>A0A812V285</accession>
<dbReference type="AlphaFoldDB" id="A0A812V285"/>
<gene>
    <name evidence="1" type="ORF">SNAT2548_LOCUS34881</name>
</gene>
<dbReference type="EMBL" id="CAJNDS010002834">
    <property type="protein sequence ID" value="CAE7613401.1"/>
    <property type="molecule type" value="Genomic_DNA"/>
</dbReference>
<dbReference type="OrthoDB" id="429122at2759"/>
<keyword evidence="2" id="KW-1185">Reference proteome</keyword>
<dbReference type="Gene3D" id="3.40.50.1820">
    <property type="entry name" value="alpha/beta hydrolase"/>
    <property type="match status" value="1"/>
</dbReference>
<dbReference type="InterPro" id="IPR029058">
    <property type="entry name" value="AB_hydrolase_fold"/>
</dbReference>
<protein>
    <submittedName>
        <fullName evidence="1">Uncharacterized protein</fullName>
    </submittedName>
</protein>
<organism evidence="1 2">
    <name type="scientific">Symbiodinium natans</name>
    <dbReference type="NCBI Taxonomy" id="878477"/>
    <lineage>
        <taxon>Eukaryota</taxon>
        <taxon>Sar</taxon>
        <taxon>Alveolata</taxon>
        <taxon>Dinophyceae</taxon>
        <taxon>Suessiales</taxon>
        <taxon>Symbiodiniaceae</taxon>
        <taxon>Symbiodinium</taxon>
    </lineage>
</organism>
<evidence type="ECO:0000313" key="1">
    <source>
        <dbReference type="EMBL" id="CAE7613401.1"/>
    </source>
</evidence>
<comment type="caution">
    <text evidence="1">The sequence shown here is derived from an EMBL/GenBank/DDBJ whole genome shotgun (WGS) entry which is preliminary data.</text>
</comment>
<dbReference type="SUPFAM" id="SSF53474">
    <property type="entry name" value="alpha/beta-Hydrolases"/>
    <property type="match status" value="1"/>
</dbReference>
<proteinExistence type="predicted"/>
<sequence>MEDWKTVAVVLMCVKQVPDCQAFFAQSRKDWAKRAWQTAMQAVQKAMQQGDVFIPSDHEENRQIANIFLPLRRSPAPPKPGKMSRRLLVASVPGGPGEEEVGHIQVIEEALQRGEILERAAEPFVRIGSAPDPLGRARLLHELCCVGVDTFAPGAGDVKVQAVAYSEEQQRFDWHCSPDEIPSPQQFRRRDLILDEGHDAHARAWAREWARAALGASREEEALCLVGCCTGAFLAFAIARALIEDFNVTPAALFLVNPTPRFPWCSTALPAVLRDCAVHVLVDGTATYGPPWRYEVSTKGSFSVKRYTNVQDMAEQVLQGVRNA</sequence>
<reference evidence="1" key="1">
    <citation type="submission" date="2021-02" db="EMBL/GenBank/DDBJ databases">
        <authorList>
            <person name="Dougan E. K."/>
            <person name="Rhodes N."/>
            <person name="Thang M."/>
            <person name="Chan C."/>
        </authorList>
    </citation>
    <scope>NUCLEOTIDE SEQUENCE</scope>
</reference>
<evidence type="ECO:0000313" key="2">
    <source>
        <dbReference type="Proteomes" id="UP000604046"/>
    </source>
</evidence>
<dbReference type="Proteomes" id="UP000604046">
    <property type="component" value="Unassembled WGS sequence"/>
</dbReference>